<dbReference type="OrthoDB" id="9807890at2"/>
<evidence type="ECO:0000313" key="2">
    <source>
        <dbReference type="EMBL" id="EST12942.1"/>
    </source>
</evidence>
<gene>
    <name evidence="2" type="ORF">P343_04795</name>
</gene>
<proteinExistence type="predicted"/>
<dbReference type="eggNOG" id="COG0639">
    <property type="taxonomic scope" value="Bacteria"/>
</dbReference>
<dbReference type="InterPro" id="IPR004843">
    <property type="entry name" value="Calcineurin-like_PHP"/>
</dbReference>
<feature type="domain" description="Calcineurin-like phosphoesterase" evidence="1">
    <location>
        <begin position="4"/>
        <end position="195"/>
    </location>
</feature>
<dbReference type="NCBIfam" id="NF010148">
    <property type="entry name" value="PRK13625.1"/>
    <property type="match status" value="1"/>
</dbReference>
<dbReference type="PRINTS" id="PR00114">
    <property type="entry name" value="STPHPHTASE"/>
</dbReference>
<evidence type="ECO:0000259" key="1">
    <source>
        <dbReference type="Pfam" id="PF00149"/>
    </source>
</evidence>
<dbReference type="InterPro" id="IPR006186">
    <property type="entry name" value="Ser/Thr-sp_prot-phosphatase"/>
</dbReference>
<dbReference type="InterPro" id="IPR029052">
    <property type="entry name" value="Metallo-depent_PP-like"/>
</dbReference>
<keyword evidence="3" id="KW-1185">Reference proteome</keyword>
<dbReference type="AlphaFoldDB" id="V6IZJ7"/>
<dbReference type="RefSeq" id="WP_023509262.1">
    <property type="nucleotide sequence ID" value="NZ_AWTC01000003.1"/>
</dbReference>
<protein>
    <submittedName>
        <fullName evidence="2">Metallophosphatase</fullName>
        <ecNumber evidence="2">3.6.1.17</ecNumber>
    </submittedName>
</protein>
<dbReference type="InterPro" id="IPR041780">
    <property type="entry name" value="MPP_PrpE-like"/>
</dbReference>
<dbReference type="EC" id="3.6.1.17" evidence="2"/>
<dbReference type="PANTHER" id="PTHR42850:SF7">
    <property type="entry name" value="BIS(5'-NUCLEOSYL)-TETRAPHOSPHATASE PRPE [ASYMMETRICAL]"/>
    <property type="match status" value="1"/>
</dbReference>
<name>V6IZJ7_9BACL</name>
<comment type="caution">
    <text evidence="2">The sequence shown here is derived from an EMBL/GenBank/DDBJ whole genome shotgun (WGS) entry which is preliminary data.</text>
</comment>
<accession>V6IZJ7</accession>
<dbReference type="Proteomes" id="UP000018296">
    <property type="component" value="Unassembled WGS sequence"/>
</dbReference>
<dbReference type="GO" id="GO:0004081">
    <property type="term" value="F:bis(5'-nucleosyl)-tetraphosphatase (asymmetrical) activity"/>
    <property type="evidence" value="ECO:0007669"/>
    <property type="project" value="UniProtKB-EC"/>
</dbReference>
<keyword evidence="2" id="KW-0378">Hydrolase</keyword>
<dbReference type="CDD" id="cd07423">
    <property type="entry name" value="MPP_Prp_like"/>
    <property type="match status" value="1"/>
</dbReference>
<evidence type="ECO:0000313" key="3">
    <source>
        <dbReference type="Proteomes" id="UP000018296"/>
    </source>
</evidence>
<dbReference type="PATRIC" id="fig|1395513.3.peg.982"/>
<organism evidence="2 3">
    <name type="scientific">Sporolactobacillus laevolacticus DSM 442</name>
    <dbReference type="NCBI Taxonomy" id="1395513"/>
    <lineage>
        <taxon>Bacteria</taxon>
        <taxon>Bacillati</taxon>
        <taxon>Bacillota</taxon>
        <taxon>Bacilli</taxon>
        <taxon>Bacillales</taxon>
        <taxon>Sporolactobacillaceae</taxon>
        <taxon>Sporolactobacillus</taxon>
    </lineage>
</organism>
<dbReference type="STRING" id="1395513.P343_04795"/>
<sequence length="246" mass="28248">MYDVIGDVHGCLREFVRLTEELGYQWQQHVPVHPDGRTLVFVGDITDRGPNSLDMIRIVAKLVIQRKALYVPGNHCNKLYRFLIGRNVQITHGLETTVQELNELPIPKRSEVSEAFIELYKQAPLILQLDHQKLVVCHAGIREQDINKPITRQIKTFALYGDITGKKDEHGLPERRDWAKYYHGDPLIVYGHTPVIKPYWKNRTLNLDTGCVFGGMLSALRYPEMEVVSIPSSMPLVSERFRSFQG</sequence>
<dbReference type="EMBL" id="AWTC01000003">
    <property type="protein sequence ID" value="EST12942.1"/>
    <property type="molecule type" value="Genomic_DNA"/>
</dbReference>
<reference evidence="2 3" key="1">
    <citation type="journal article" date="2013" name="Genome Announc.">
        <title>Genome Sequence of Sporolactobacillus laevolacticus DSM442, an Efficient Polymer-Grade D-Lactate Producer from Agricultural Waste Cottonseed as a Nitrogen Source.</title>
        <authorList>
            <person name="Wang H."/>
            <person name="Wang L."/>
            <person name="Ju J."/>
            <person name="Yu B."/>
            <person name="Ma Y."/>
        </authorList>
    </citation>
    <scope>NUCLEOTIDE SEQUENCE [LARGE SCALE GENOMIC DNA]</scope>
    <source>
        <strain evidence="2 3">DSM 442</strain>
    </source>
</reference>
<dbReference type="SUPFAM" id="SSF56300">
    <property type="entry name" value="Metallo-dependent phosphatases"/>
    <property type="match status" value="1"/>
</dbReference>
<dbReference type="PANTHER" id="PTHR42850">
    <property type="entry name" value="METALLOPHOSPHOESTERASE"/>
    <property type="match status" value="1"/>
</dbReference>
<dbReference type="GO" id="GO:0016791">
    <property type="term" value="F:phosphatase activity"/>
    <property type="evidence" value="ECO:0007669"/>
    <property type="project" value="TreeGrafter"/>
</dbReference>
<dbReference type="Pfam" id="PF00149">
    <property type="entry name" value="Metallophos"/>
    <property type="match status" value="1"/>
</dbReference>
<dbReference type="GO" id="GO:0005737">
    <property type="term" value="C:cytoplasm"/>
    <property type="evidence" value="ECO:0007669"/>
    <property type="project" value="TreeGrafter"/>
</dbReference>
<dbReference type="Gene3D" id="3.60.21.10">
    <property type="match status" value="1"/>
</dbReference>
<dbReference type="InterPro" id="IPR050126">
    <property type="entry name" value="Ap4A_hydrolase"/>
</dbReference>